<evidence type="ECO:0000313" key="2">
    <source>
        <dbReference type="EMBL" id="GAH03889.1"/>
    </source>
</evidence>
<dbReference type="Pfam" id="PF00724">
    <property type="entry name" value="Oxidored_FMN"/>
    <property type="match status" value="1"/>
</dbReference>
<dbReference type="AlphaFoldDB" id="X1DFQ7"/>
<dbReference type="GO" id="GO:0016491">
    <property type="term" value="F:oxidoreductase activity"/>
    <property type="evidence" value="ECO:0007669"/>
    <property type="project" value="InterPro"/>
</dbReference>
<sequence>MTEQALLRSITIGPYQLPNRIFMAPLGRQRSPQRQPNDLVVTYYTQRASAGLIISES</sequence>
<evidence type="ECO:0000259" key="1">
    <source>
        <dbReference type="Pfam" id="PF00724"/>
    </source>
</evidence>
<organism evidence="2">
    <name type="scientific">marine sediment metagenome</name>
    <dbReference type="NCBI Taxonomy" id="412755"/>
    <lineage>
        <taxon>unclassified sequences</taxon>
        <taxon>metagenomes</taxon>
        <taxon>ecological metagenomes</taxon>
    </lineage>
</organism>
<dbReference type="GO" id="GO:0010181">
    <property type="term" value="F:FMN binding"/>
    <property type="evidence" value="ECO:0007669"/>
    <property type="project" value="InterPro"/>
</dbReference>
<dbReference type="SUPFAM" id="SSF51395">
    <property type="entry name" value="FMN-linked oxidoreductases"/>
    <property type="match status" value="1"/>
</dbReference>
<dbReference type="Gene3D" id="3.20.20.70">
    <property type="entry name" value="Aldolase class I"/>
    <property type="match status" value="1"/>
</dbReference>
<gene>
    <name evidence="2" type="ORF">S01H4_46093</name>
</gene>
<feature type="domain" description="NADH:flavin oxidoreductase/NADH oxidase N-terminal" evidence="1">
    <location>
        <begin position="8"/>
        <end position="56"/>
    </location>
</feature>
<proteinExistence type="predicted"/>
<feature type="non-terminal residue" evidence="2">
    <location>
        <position position="57"/>
    </location>
</feature>
<dbReference type="EMBL" id="BART01025720">
    <property type="protein sequence ID" value="GAH03889.1"/>
    <property type="molecule type" value="Genomic_DNA"/>
</dbReference>
<accession>X1DFQ7</accession>
<comment type="caution">
    <text evidence="2">The sequence shown here is derived from an EMBL/GenBank/DDBJ whole genome shotgun (WGS) entry which is preliminary data.</text>
</comment>
<dbReference type="InterPro" id="IPR013785">
    <property type="entry name" value="Aldolase_TIM"/>
</dbReference>
<name>X1DFQ7_9ZZZZ</name>
<protein>
    <recommendedName>
        <fullName evidence="1">NADH:flavin oxidoreductase/NADH oxidase N-terminal domain-containing protein</fullName>
    </recommendedName>
</protein>
<dbReference type="InterPro" id="IPR001155">
    <property type="entry name" value="OxRdtase_FMN_N"/>
</dbReference>
<reference evidence="2" key="1">
    <citation type="journal article" date="2014" name="Front. Microbiol.">
        <title>High frequency of phylogenetically diverse reductive dehalogenase-homologous genes in deep subseafloor sedimentary metagenomes.</title>
        <authorList>
            <person name="Kawai M."/>
            <person name="Futagami T."/>
            <person name="Toyoda A."/>
            <person name="Takaki Y."/>
            <person name="Nishi S."/>
            <person name="Hori S."/>
            <person name="Arai W."/>
            <person name="Tsubouchi T."/>
            <person name="Morono Y."/>
            <person name="Uchiyama I."/>
            <person name="Ito T."/>
            <person name="Fujiyama A."/>
            <person name="Inagaki F."/>
            <person name="Takami H."/>
        </authorList>
    </citation>
    <scope>NUCLEOTIDE SEQUENCE</scope>
    <source>
        <strain evidence="2">Expedition CK06-06</strain>
    </source>
</reference>